<proteinExistence type="predicted"/>
<dbReference type="AlphaFoldDB" id="A0A7U7HPP8"/>
<evidence type="ECO:0000259" key="1">
    <source>
        <dbReference type="SMART" id="SM00382"/>
    </source>
</evidence>
<evidence type="ECO:0000313" key="3">
    <source>
        <dbReference type="EMBL" id="CAD1795519.1"/>
    </source>
</evidence>
<dbReference type="EMBL" id="LR824643">
    <property type="protein sequence ID" value="CAD0338026.1"/>
    <property type="molecule type" value="Genomic_DNA"/>
</dbReference>
<accession>A0A7U7HPP8</accession>
<dbReference type="Pfam" id="PF07728">
    <property type="entry name" value="AAA_5"/>
    <property type="match status" value="1"/>
</dbReference>
<sequence>MDARTAMFDSPSVEAQEVLRLLASSKNVLLSGPPGVGKTRLLSEIAAAFANGNLGSQGQPMLSHNDDVAIQDAEEAKVFRTVFHQNSKYRDFITGLAPAIGEGKAGQFTIVEGTLFRAAQHARQEGKSSLLVIDEINRGPAVQVFGGAMVAIEADKRLAPDGKPHELTQFFEVMVPSSGLIEEYALPDRLFILAVQNQADSSVEPMDVAFLRRFEPYRLEPNEAVLRAHFQIVGGEARVLPEVPEAPTDVAEASVRAWVAVNERVSIGRGKDFQVGHGVLMPAWSTELSINKATTLLAKGWDKVVAHVAEVFYGDIRSMAIALNAADPLDFDGSPLKLVEHTFGTDLRYALEGDGTWTRDALYSGLRSIAGL</sequence>
<name>A0A7U7HPP8_XANCJ</name>
<gene>
    <name evidence="3" type="ORF">XSP_003289</name>
    <name evidence="2" type="ORF">XSP_003317</name>
</gene>
<evidence type="ECO:0000313" key="2">
    <source>
        <dbReference type="EMBL" id="CAD0338026.1"/>
    </source>
</evidence>
<feature type="domain" description="AAA+ ATPase" evidence="1">
    <location>
        <begin position="24"/>
        <end position="220"/>
    </location>
</feature>
<dbReference type="InterPro" id="IPR011704">
    <property type="entry name" value="ATPase_dyneun-rel_AAA"/>
</dbReference>
<dbReference type="PANTHER" id="PTHR37291">
    <property type="entry name" value="5-METHYLCYTOSINE-SPECIFIC RESTRICTION ENZYME B"/>
    <property type="match status" value="1"/>
</dbReference>
<dbReference type="SMART" id="SM00382">
    <property type="entry name" value="AAA"/>
    <property type="match status" value="1"/>
</dbReference>
<dbReference type="OrthoDB" id="9781481at2"/>
<dbReference type="InterPro" id="IPR027417">
    <property type="entry name" value="P-loop_NTPase"/>
</dbReference>
<dbReference type="SUPFAM" id="SSF52540">
    <property type="entry name" value="P-loop containing nucleoside triphosphate hydrolases"/>
    <property type="match status" value="1"/>
</dbReference>
<dbReference type="GO" id="GO:0005524">
    <property type="term" value="F:ATP binding"/>
    <property type="evidence" value="ECO:0007669"/>
    <property type="project" value="InterPro"/>
</dbReference>
<dbReference type="InterPro" id="IPR052934">
    <property type="entry name" value="Methyl-DNA_Rec/Restrict_Enz"/>
</dbReference>
<dbReference type="GO" id="GO:0016887">
    <property type="term" value="F:ATP hydrolysis activity"/>
    <property type="evidence" value="ECO:0007669"/>
    <property type="project" value="InterPro"/>
</dbReference>
<dbReference type="EMBL" id="LR861807">
    <property type="protein sequence ID" value="CAD1795519.1"/>
    <property type="molecule type" value="Genomic_DNA"/>
</dbReference>
<dbReference type="InterPro" id="IPR003593">
    <property type="entry name" value="AAA+_ATPase"/>
</dbReference>
<organism evidence="2">
    <name type="scientific">Xanthomonas campestris pv. juglandis</name>
    <name type="common">Xanthomonas arboricola pv. juglandis</name>
    <dbReference type="NCBI Taxonomy" id="195709"/>
    <lineage>
        <taxon>Bacteria</taxon>
        <taxon>Pseudomonadati</taxon>
        <taxon>Pseudomonadota</taxon>
        <taxon>Gammaproteobacteria</taxon>
        <taxon>Lysobacterales</taxon>
        <taxon>Lysobacteraceae</taxon>
        <taxon>Xanthomonas</taxon>
    </lineage>
</organism>
<dbReference type="Proteomes" id="UP000514411">
    <property type="component" value="Chromosome"/>
</dbReference>
<reference evidence="2 4" key="1">
    <citation type="submission" date="2020-07" db="EMBL/GenBank/DDBJ databases">
        <authorList>
            <person name="Teixeira M."/>
        </authorList>
    </citation>
    <scope>NUCLEOTIDE SEQUENCE</scope>
    <source>
        <strain evidence="3">3</strain>
        <strain evidence="2">Xanthomonas arboricola pv. juglandis CPBF 427</strain>
    </source>
</reference>
<evidence type="ECO:0000313" key="4">
    <source>
        <dbReference type="Proteomes" id="UP000514411"/>
    </source>
</evidence>
<dbReference type="Gene3D" id="3.40.50.300">
    <property type="entry name" value="P-loop containing nucleotide triphosphate hydrolases"/>
    <property type="match status" value="1"/>
</dbReference>
<dbReference type="PANTHER" id="PTHR37291:SF1">
    <property type="entry name" value="TYPE IV METHYL-DIRECTED RESTRICTION ENZYME ECOKMCRB SUBUNIT"/>
    <property type="match status" value="1"/>
</dbReference>
<protein>
    <submittedName>
        <fullName evidence="2">AAA domain-containing protein</fullName>
    </submittedName>
    <submittedName>
        <fullName evidence="3">AAA family ATPase</fullName>
    </submittedName>
</protein>